<reference evidence="2 3" key="1">
    <citation type="submission" date="2024-09" db="EMBL/GenBank/DDBJ databases">
        <title>Chromosome-scale assembly of Riccia fluitans.</title>
        <authorList>
            <person name="Paukszto L."/>
            <person name="Sawicki J."/>
            <person name="Karawczyk K."/>
            <person name="Piernik-Szablinska J."/>
            <person name="Szczecinska M."/>
            <person name="Mazdziarz M."/>
        </authorList>
    </citation>
    <scope>NUCLEOTIDE SEQUENCE [LARGE SCALE GENOMIC DNA]</scope>
    <source>
        <strain evidence="2">Rf_01</strain>
        <tissue evidence="2">Aerial parts of the thallus</tissue>
    </source>
</reference>
<dbReference type="Proteomes" id="UP001605036">
    <property type="component" value="Unassembled WGS sequence"/>
</dbReference>
<keyword evidence="1" id="KW-0732">Signal</keyword>
<gene>
    <name evidence="2" type="ORF">R1flu_028567</name>
</gene>
<dbReference type="EMBL" id="JBHFFA010000008">
    <property type="protein sequence ID" value="KAL2609994.1"/>
    <property type="molecule type" value="Genomic_DNA"/>
</dbReference>
<comment type="caution">
    <text evidence="2">The sequence shown here is derived from an EMBL/GenBank/DDBJ whole genome shotgun (WGS) entry which is preliminary data.</text>
</comment>
<evidence type="ECO:0008006" key="4">
    <source>
        <dbReference type="Google" id="ProtNLM"/>
    </source>
</evidence>
<feature type="signal peptide" evidence="1">
    <location>
        <begin position="1"/>
        <end position="24"/>
    </location>
</feature>
<proteinExistence type="predicted"/>
<feature type="chain" id="PRO_5044832722" description="S-protein homolog" evidence="1">
    <location>
        <begin position="25"/>
        <end position="158"/>
    </location>
</feature>
<accession>A0ABD1XM25</accession>
<evidence type="ECO:0000256" key="1">
    <source>
        <dbReference type="SAM" id="SignalP"/>
    </source>
</evidence>
<dbReference type="AlphaFoldDB" id="A0ABD1XM25"/>
<protein>
    <recommendedName>
        <fullName evidence="4">S-protein homolog</fullName>
    </recommendedName>
</protein>
<organism evidence="2 3">
    <name type="scientific">Riccia fluitans</name>
    <dbReference type="NCBI Taxonomy" id="41844"/>
    <lineage>
        <taxon>Eukaryota</taxon>
        <taxon>Viridiplantae</taxon>
        <taxon>Streptophyta</taxon>
        <taxon>Embryophyta</taxon>
        <taxon>Marchantiophyta</taxon>
        <taxon>Marchantiopsida</taxon>
        <taxon>Marchantiidae</taxon>
        <taxon>Marchantiales</taxon>
        <taxon>Ricciaceae</taxon>
        <taxon>Riccia</taxon>
    </lineage>
</organism>
<sequence>MERCTTLAAVLITLHLCSFELVFSGQGQDDWSTTTVDVVIQSAVNVHDVVAVGCIGFPDGRKVDAILSRADKLELDFQVAEFTFASIFCNFHMYGAADHLSRYAYNVSVWLGSLVPGHLCDDGHVQYRCTDYCSWEVYRDAIYVRQDGTDYKCREWHK</sequence>
<evidence type="ECO:0000313" key="3">
    <source>
        <dbReference type="Proteomes" id="UP001605036"/>
    </source>
</evidence>
<name>A0ABD1XM25_9MARC</name>
<keyword evidence="3" id="KW-1185">Reference proteome</keyword>
<evidence type="ECO:0000313" key="2">
    <source>
        <dbReference type="EMBL" id="KAL2609994.1"/>
    </source>
</evidence>